<evidence type="ECO:0000256" key="7">
    <source>
        <dbReference type="ARBA" id="ARBA00023098"/>
    </source>
</evidence>
<dbReference type="InterPro" id="IPR001087">
    <property type="entry name" value="GDSL"/>
</dbReference>
<evidence type="ECO:0000256" key="5">
    <source>
        <dbReference type="ARBA" id="ARBA00022801"/>
    </source>
</evidence>
<dbReference type="AlphaFoldDB" id="A0A9Q0G4F6"/>
<gene>
    <name evidence="9" type="ORF">Tsubulata_005387</name>
</gene>
<dbReference type="InterPro" id="IPR051238">
    <property type="entry name" value="GDSL_esterase/lipase"/>
</dbReference>
<evidence type="ECO:0000256" key="6">
    <source>
        <dbReference type="ARBA" id="ARBA00022963"/>
    </source>
</evidence>
<keyword evidence="6" id="KW-0442">Lipid degradation</keyword>
<comment type="caution">
    <text evidence="9">The sequence shown here is derived from an EMBL/GenBank/DDBJ whole genome shotgun (WGS) entry which is preliminary data.</text>
</comment>
<evidence type="ECO:0000256" key="1">
    <source>
        <dbReference type="ARBA" id="ARBA00004613"/>
    </source>
</evidence>
<dbReference type="GO" id="GO:0016042">
    <property type="term" value="P:lipid catabolic process"/>
    <property type="evidence" value="ECO:0007669"/>
    <property type="project" value="UniProtKB-KW"/>
</dbReference>
<evidence type="ECO:0000256" key="3">
    <source>
        <dbReference type="ARBA" id="ARBA00022525"/>
    </source>
</evidence>
<dbReference type="CDD" id="cd01837">
    <property type="entry name" value="SGNH_plant_lipase_like"/>
    <property type="match status" value="1"/>
</dbReference>
<dbReference type="Proteomes" id="UP001141552">
    <property type="component" value="Unassembled WGS sequence"/>
</dbReference>
<keyword evidence="7" id="KW-0443">Lipid metabolism</keyword>
<evidence type="ECO:0000256" key="8">
    <source>
        <dbReference type="SAM" id="SignalP"/>
    </source>
</evidence>
<dbReference type="OrthoDB" id="812619at2759"/>
<dbReference type="GO" id="GO:0005576">
    <property type="term" value="C:extracellular region"/>
    <property type="evidence" value="ECO:0007669"/>
    <property type="project" value="UniProtKB-SubCell"/>
</dbReference>
<proteinExistence type="inferred from homology"/>
<dbReference type="GO" id="GO:0016788">
    <property type="term" value="F:hydrolase activity, acting on ester bonds"/>
    <property type="evidence" value="ECO:0007669"/>
    <property type="project" value="InterPro"/>
</dbReference>
<reference evidence="9" key="2">
    <citation type="journal article" date="2023" name="Plants (Basel)">
        <title>Annotation of the Turnera subulata (Passifloraceae) Draft Genome Reveals the S-Locus Evolved after the Divergence of Turneroideae from Passifloroideae in a Stepwise Manner.</title>
        <authorList>
            <person name="Henning P.M."/>
            <person name="Roalson E.H."/>
            <person name="Mir W."/>
            <person name="McCubbin A.G."/>
            <person name="Shore J.S."/>
        </authorList>
    </citation>
    <scope>NUCLEOTIDE SEQUENCE</scope>
    <source>
        <strain evidence="9">F60SS</strain>
    </source>
</reference>
<dbReference type="PANTHER" id="PTHR45650">
    <property type="entry name" value="GDSL-LIKE LIPASE/ACYLHYDROLASE-RELATED"/>
    <property type="match status" value="1"/>
</dbReference>
<keyword evidence="3" id="KW-0964">Secreted</keyword>
<sequence>MAHLTKLLFVSIFVFFVASNMPCRVQGQPPVPPVPGVFVFGDSISDVGNNNELPTQSKADYPPYGIDYYWGPTGRFTNGATIVDVLAIYLGFKQVIPPVVNAKDIRQGVNYASGASGILELSGKNLGANFSFKKQLAIHGITISRLTAIMGSEAATRSFLNKCLYIVTSGSNDYLQNYYLPVSATRELYTPERFADLLITEYSQRIRVLYGYGARKIALFGLGRIGCIPRYVMQSNGSCREDINAAVRLFNDRLSALANEPNANLPDAKLTYINITGIQSGVASQLGLTVVDTACCPTERNGFCVRSSTPCGNRNEYLFFDEYHPTEVVNNATAAGAYDAGPMDASPYNIRTLAQLP</sequence>
<dbReference type="SUPFAM" id="SSF52266">
    <property type="entry name" value="SGNH hydrolase"/>
    <property type="match status" value="1"/>
</dbReference>
<evidence type="ECO:0000256" key="2">
    <source>
        <dbReference type="ARBA" id="ARBA00008668"/>
    </source>
</evidence>
<evidence type="ECO:0000256" key="4">
    <source>
        <dbReference type="ARBA" id="ARBA00022729"/>
    </source>
</evidence>
<dbReference type="EMBL" id="JAKUCV010002334">
    <property type="protein sequence ID" value="KAJ4843008.1"/>
    <property type="molecule type" value="Genomic_DNA"/>
</dbReference>
<dbReference type="Pfam" id="PF00657">
    <property type="entry name" value="Lipase_GDSL"/>
    <property type="match status" value="1"/>
</dbReference>
<protein>
    <submittedName>
        <fullName evidence="9">Uncharacterized protein</fullName>
    </submittedName>
</protein>
<dbReference type="Gene3D" id="3.40.50.1110">
    <property type="entry name" value="SGNH hydrolase"/>
    <property type="match status" value="1"/>
</dbReference>
<keyword evidence="5" id="KW-0378">Hydrolase</keyword>
<comment type="subcellular location">
    <subcellularLocation>
        <location evidence="1">Secreted</location>
    </subcellularLocation>
</comment>
<accession>A0A9Q0G4F6</accession>
<evidence type="ECO:0000313" key="9">
    <source>
        <dbReference type="EMBL" id="KAJ4843008.1"/>
    </source>
</evidence>
<feature type="signal peptide" evidence="8">
    <location>
        <begin position="1"/>
        <end position="27"/>
    </location>
</feature>
<dbReference type="PANTHER" id="PTHR45650:SF3">
    <property type="entry name" value="OS01G0748500 PROTEIN"/>
    <property type="match status" value="1"/>
</dbReference>
<dbReference type="InterPro" id="IPR035669">
    <property type="entry name" value="SGNH_plant_lipase-like"/>
</dbReference>
<dbReference type="InterPro" id="IPR036514">
    <property type="entry name" value="SGNH_hydro_sf"/>
</dbReference>
<feature type="chain" id="PRO_5040195038" evidence="8">
    <location>
        <begin position="28"/>
        <end position="357"/>
    </location>
</feature>
<evidence type="ECO:0000313" key="10">
    <source>
        <dbReference type="Proteomes" id="UP001141552"/>
    </source>
</evidence>
<keyword evidence="4 8" id="KW-0732">Signal</keyword>
<comment type="similarity">
    <text evidence="2">Belongs to the 'GDSL' lipolytic enzyme family.</text>
</comment>
<reference evidence="9" key="1">
    <citation type="submission" date="2022-02" db="EMBL/GenBank/DDBJ databases">
        <authorList>
            <person name="Henning P.M."/>
            <person name="McCubbin A.G."/>
            <person name="Shore J.S."/>
        </authorList>
    </citation>
    <scope>NUCLEOTIDE SEQUENCE</scope>
    <source>
        <strain evidence="9">F60SS</strain>
        <tissue evidence="9">Leaves</tissue>
    </source>
</reference>
<name>A0A9Q0G4F6_9ROSI</name>
<organism evidence="9 10">
    <name type="scientific">Turnera subulata</name>
    <dbReference type="NCBI Taxonomy" id="218843"/>
    <lineage>
        <taxon>Eukaryota</taxon>
        <taxon>Viridiplantae</taxon>
        <taxon>Streptophyta</taxon>
        <taxon>Embryophyta</taxon>
        <taxon>Tracheophyta</taxon>
        <taxon>Spermatophyta</taxon>
        <taxon>Magnoliopsida</taxon>
        <taxon>eudicotyledons</taxon>
        <taxon>Gunneridae</taxon>
        <taxon>Pentapetalae</taxon>
        <taxon>rosids</taxon>
        <taxon>fabids</taxon>
        <taxon>Malpighiales</taxon>
        <taxon>Passifloraceae</taxon>
        <taxon>Turnera</taxon>
    </lineage>
</organism>
<keyword evidence="10" id="KW-1185">Reference proteome</keyword>